<feature type="chain" id="PRO_5042019698" evidence="1">
    <location>
        <begin position="27"/>
        <end position="325"/>
    </location>
</feature>
<proteinExistence type="predicted"/>
<keyword evidence="1" id="KW-0732">Signal</keyword>
<keyword evidence="3" id="KW-1185">Reference proteome</keyword>
<dbReference type="AlphaFoldDB" id="A0AAD6VMK7"/>
<evidence type="ECO:0000313" key="3">
    <source>
        <dbReference type="Proteomes" id="UP001219525"/>
    </source>
</evidence>
<reference evidence="2" key="1">
    <citation type="submission" date="2023-03" db="EMBL/GenBank/DDBJ databases">
        <title>Massive genome expansion in bonnet fungi (Mycena s.s.) driven by repeated elements and novel gene families across ecological guilds.</title>
        <authorList>
            <consortium name="Lawrence Berkeley National Laboratory"/>
            <person name="Harder C.B."/>
            <person name="Miyauchi S."/>
            <person name="Viragh M."/>
            <person name="Kuo A."/>
            <person name="Thoen E."/>
            <person name="Andreopoulos B."/>
            <person name="Lu D."/>
            <person name="Skrede I."/>
            <person name="Drula E."/>
            <person name="Henrissat B."/>
            <person name="Morin E."/>
            <person name="Kohler A."/>
            <person name="Barry K."/>
            <person name="LaButti K."/>
            <person name="Morin E."/>
            <person name="Salamov A."/>
            <person name="Lipzen A."/>
            <person name="Mereny Z."/>
            <person name="Hegedus B."/>
            <person name="Baldrian P."/>
            <person name="Stursova M."/>
            <person name="Weitz H."/>
            <person name="Taylor A."/>
            <person name="Grigoriev I.V."/>
            <person name="Nagy L.G."/>
            <person name="Martin F."/>
            <person name="Kauserud H."/>
        </authorList>
    </citation>
    <scope>NUCLEOTIDE SEQUENCE</scope>
    <source>
        <strain evidence="2">9144</strain>
    </source>
</reference>
<evidence type="ECO:0000256" key="1">
    <source>
        <dbReference type="SAM" id="SignalP"/>
    </source>
</evidence>
<sequence length="325" mass="33595">MTAAPSSLFFLLLCLPSLASPQPALALSTSRRSPTSIFGYVSPWGRATANVVRSEPAAGYFPPADGGGSLLTEAPGTVPPAGEPLNIIIAGTSSPRVLAIQQNDGGFLNYMLGIGFAAECLGQHEGAPQQANLGDGNGYTNETAELRWDYGDPSLGTCQETIKGGDHFRYWVQNGKNANSSAIFMATSYEMPIAQGHNIIVNGYNLGRDWLIGNITGSAINTSALTNTSTFTGKTSYAGFVYSSAISYVSGLLPDSGIGVNHNTTVGVDGLPPIDGLVAVVEVTITTIPANATNSAADLRTGPSQIMVSGLLPALLLLLLGALCV</sequence>
<dbReference type="Proteomes" id="UP001219525">
    <property type="component" value="Unassembled WGS sequence"/>
</dbReference>
<gene>
    <name evidence="2" type="ORF">GGX14DRAFT_618071</name>
</gene>
<feature type="signal peptide" evidence="1">
    <location>
        <begin position="1"/>
        <end position="26"/>
    </location>
</feature>
<protein>
    <submittedName>
        <fullName evidence="2">Uncharacterized protein</fullName>
    </submittedName>
</protein>
<dbReference type="EMBL" id="JARJCW010000020">
    <property type="protein sequence ID" value="KAJ7214016.1"/>
    <property type="molecule type" value="Genomic_DNA"/>
</dbReference>
<organism evidence="2 3">
    <name type="scientific">Mycena pura</name>
    <dbReference type="NCBI Taxonomy" id="153505"/>
    <lineage>
        <taxon>Eukaryota</taxon>
        <taxon>Fungi</taxon>
        <taxon>Dikarya</taxon>
        <taxon>Basidiomycota</taxon>
        <taxon>Agaricomycotina</taxon>
        <taxon>Agaricomycetes</taxon>
        <taxon>Agaricomycetidae</taxon>
        <taxon>Agaricales</taxon>
        <taxon>Marasmiineae</taxon>
        <taxon>Mycenaceae</taxon>
        <taxon>Mycena</taxon>
    </lineage>
</organism>
<accession>A0AAD6VMK7</accession>
<evidence type="ECO:0000313" key="2">
    <source>
        <dbReference type="EMBL" id="KAJ7214016.1"/>
    </source>
</evidence>
<comment type="caution">
    <text evidence="2">The sequence shown here is derived from an EMBL/GenBank/DDBJ whole genome shotgun (WGS) entry which is preliminary data.</text>
</comment>
<name>A0AAD6VMK7_9AGAR</name>